<feature type="domain" description="DUF306" evidence="1">
    <location>
        <begin position="26"/>
        <end position="122"/>
    </location>
</feature>
<dbReference type="InterPro" id="IPR005184">
    <property type="entry name" value="DUF306_Meta_HslJ"/>
</dbReference>
<proteinExistence type="predicted"/>
<dbReference type="RefSeq" id="WP_123642221.1">
    <property type="nucleotide sequence ID" value="NZ_ML119084.1"/>
</dbReference>
<dbReference type="Proteomes" id="UP000268016">
    <property type="component" value="Unassembled WGS sequence"/>
</dbReference>
<name>A0A3N2R5D5_9RHOB</name>
<accession>A0A3N2R5D5</accession>
<dbReference type="InterPro" id="IPR038670">
    <property type="entry name" value="HslJ-like_sf"/>
</dbReference>
<comment type="caution">
    <text evidence="2">The sequence shown here is derived from an EMBL/GenBank/DDBJ whole genome shotgun (WGS) entry which is preliminary data.</text>
</comment>
<sequence>MFQALCVLLPTLAACDESVWAYGGADATFVLAEIDGAPFPARATLTFPAPGELAGEGPCNLYNAAQLAPYPWFEAGPIAASRRACPDLGAEAAYFEALAAMEFAEVLGGVLILSTSSGREMVFTAAPD</sequence>
<dbReference type="OrthoDB" id="7777568at2"/>
<reference evidence="2 3" key="1">
    <citation type="submission" date="2018-10" db="EMBL/GenBank/DDBJ databases">
        <title>Histidinibacterium lentulum gen. nov., sp. nov., a marine bacterium from the culture broth of Picochlorum sp. 122.</title>
        <authorList>
            <person name="Wang G."/>
        </authorList>
    </citation>
    <scope>NUCLEOTIDE SEQUENCE [LARGE SCALE GENOMIC DNA]</scope>
    <source>
        <strain evidence="2 3">B17</strain>
    </source>
</reference>
<evidence type="ECO:0000259" key="1">
    <source>
        <dbReference type="Pfam" id="PF03724"/>
    </source>
</evidence>
<evidence type="ECO:0000313" key="2">
    <source>
        <dbReference type="EMBL" id="ROU02699.1"/>
    </source>
</evidence>
<keyword evidence="3" id="KW-1185">Reference proteome</keyword>
<dbReference type="Pfam" id="PF03724">
    <property type="entry name" value="META"/>
    <property type="match status" value="1"/>
</dbReference>
<gene>
    <name evidence="2" type="ORF">EAT49_10290</name>
</gene>
<evidence type="ECO:0000313" key="3">
    <source>
        <dbReference type="Proteomes" id="UP000268016"/>
    </source>
</evidence>
<organism evidence="2 3">
    <name type="scientific">Histidinibacterium lentulum</name>
    <dbReference type="NCBI Taxonomy" id="2480588"/>
    <lineage>
        <taxon>Bacteria</taxon>
        <taxon>Pseudomonadati</taxon>
        <taxon>Pseudomonadota</taxon>
        <taxon>Alphaproteobacteria</taxon>
        <taxon>Rhodobacterales</taxon>
        <taxon>Paracoccaceae</taxon>
        <taxon>Histidinibacterium</taxon>
    </lineage>
</organism>
<dbReference type="AlphaFoldDB" id="A0A3N2R5D5"/>
<protein>
    <submittedName>
        <fullName evidence="2">META domain-containing protein</fullName>
    </submittedName>
</protein>
<dbReference type="Gene3D" id="2.40.128.270">
    <property type="match status" value="1"/>
</dbReference>
<dbReference type="EMBL" id="RDRB01000004">
    <property type="protein sequence ID" value="ROU02699.1"/>
    <property type="molecule type" value="Genomic_DNA"/>
</dbReference>